<accession>A0A816QEF9</accession>
<protein>
    <submittedName>
        <fullName evidence="2">(rape) hypothetical protein</fullName>
    </submittedName>
</protein>
<dbReference type="AlphaFoldDB" id="A0A816QEF9"/>
<dbReference type="GO" id="GO:0003924">
    <property type="term" value="F:GTPase activity"/>
    <property type="evidence" value="ECO:0007669"/>
    <property type="project" value="InterPro"/>
</dbReference>
<dbReference type="Gramene" id="CDX98308">
    <property type="protein sequence ID" value="CDX98308"/>
    <property type="gene ID" value="GSBRNA2T00105849001"/>
</dbReference>
<dbReference type="EMBL" id="HG994370">
    <property type="protein sequence ID" value="CAF2059447.1"/>
    <property type="molecule type" value="Genomic_DNA"/>
</dbReference>
<dbReference type="InterPro" id="IPR027417">
    <property type="entry name" value="P-loop_NTPase"/>
</dbReference>
<organism evidence="2">
    <name type="scientific">Brassica napus</name>
    <name type="common">Rape</name>
    <dbReference type="NCBI Taxonomy" id="3708"/>
    <lineage>
        <taxon>Eukaryota</taxon>
        <taxon>Viridiplantae</taxon>
        <taxon>Streptophyta</taxon>
        <taxon>Embryophyta</taxon>
        <taxon>Tracheophyta</taxon>
        <taxon>Spermatophyta</taxon>
        <taxon>Magnoliopsida</taxon>
        <taxon>eudicotyledons</taxon>
        <taxon>Gunneridae</taxon>
        <taxon>Pentapetalae</taxon>
        <taxon>rosids</taxon>
        <taxon>malvids</taxon>
        <taxon>Brassicales</taxon>
        <taxon>Brassicaceae</taxon>
        <taxon>Brassiceae</taxon>
        <taxon>Brassica</taxon>
    </lineage>
</organism>
<feature type="compositionally biased region" description="Polar residues" evidence="1">
    <location>
        <begin position="9"/>
        <end position="18"/>
    </location>
</feature>
<feature type="compositionally biased region" description="Basic and acidic residues" evidence="1">
    <location>
        <begin position="19"/>
        <end position="28"/>
    </location>
</feature>
<dbReference type="SUPFAM" id="SSF52540">
    <property type="entry name" value="P-loop containing nucleoside triphosphate hydrolases"/>
    <property type="match status" value="1"/>
</dbReference>
<dbReference type="Gene3D" id="3.40.50.300">
    <property type="entry name" value="P-loop containing nucleotide triphosphate hydrolases"/>
    <property type="match status" value="1"/>
</dbReference>
<evidence type="ECO:0000313" key="2">
    <source>
        <dbReference type="EMBL" id="CAF2059447.1"/>
    </source>
</evidence>
<name>A0A816QEF9_BRANA</name>
<evidence type="ECO:0000256" key="1">
    <source>
        <dbReference type="SAM" id="MobiDB-lite"/>
    </source>
</evidence>
<gene>
    <name evidence="2" type="ORF">DARMORV10_C06P25540.1</name>
</gene>
<dbReference type="Proteomes" id="UP001295469">
    <property type="component" value="Chromosome C06"/>
</dbReference>
<dbReference type="Pfam" id="PF00071">
    <property type="entry name" value="Ras"/>
    <property type="match status" value="1"/>
</dbReference>
<feature type="region of interest" description="Disordered" evidence="1">
    <location>
        <begin position="1"/>
        <end position="32"/>
    </location>
</feature>
<dbReference type="OMA" id="HIYGTRQ"/>
<proteinExistence type="predicted"/>
<dbReference type="GO" id="GO:0005525">
    <property type="term" value="F:GTP binding"/>
    <property type="evidence" value="ECO:0007669"/>
    <property type="project" value="InterPro"/>
</dbReference>
<dbReference type="InterPro" id="IPR001806">
    <property type="entry name" value="Small_GTPase"/>
</dbReference>
<reference evidence="2" key="1">
    <citation type="submission" date="2021-01" db="EMBL/GenBank/DDBJ databases">
        <authorList>
            <consortium name="Genoscope - CEA"/>
            <person name="William W."/>
        </authorList>
    </citation>
    <scope>NUCLEOTIDE SEQUENCE</scope>
</reference>
<sequence length="192" mass="21922">MVLGHHSPVSESRASSMKSAKERLENLKLSRRPSTDLSAMKKDIDEKEIEVMSNRQRMLHNGGRSFGIGDEEGVVKAQELGNQICSQDFLGISSAPIQSRRLEWSFRRRRWISTERRSKHIYGTRQVKNVSEQLLLLITEVLLEKLFGFTTSADRKQFQSIGRWLNELHTHSDTNAVTILVGNKSDLKDITT</sequence>